<organism evidence="5 6">
    <name type="scientific">Candidatus Nealsonbacteria bacterium CG23_combo_of_CG06-09_8_20_14_all_38_19</name>
    <dbReference type="NCBI Taxonomy" id="1974721"/>
    <lineage>
        <taxon>Bacteria</taxon>
        <taxon>Candidatus Nealsoniibacteriota</taxon>
    </lineage>
</organism>
<dbReference type="InterPro" id="IPR036866">
    <property type="entry name" value="RibonucZ/Hydroxyglut_hydro"/>
</dbReference>
<gene>
    <name evidence="5" type="ORF">COX36_04160</name>
</gene>
<feature type="domain" description="Metallo-beta-lactamase" evidence="4">
    <location>
        <begin position="103"/>
        <end position="304"/>
    </location>
</feature>
<dbReference type="Pfam" id="PF12706">
    <property type="entry name" value="Lactamase_B_2"/>
    <property type="match status" value="1"/>
</dbReference>
<comment type="caution">
    <text evidence="5">The sequence shown here is derived from an EMBL/GenBank/DDBJ whole genome shotgun (WGS) entry which is preliminary data.</text>
</comment>
<keyword evidence="2" id="KW-0269">Exonuclease</keyword>
<dbReference type="Proteomes" id="UP000230273">
    <property type="component" value="Unassembled WGS sequence"/>
</dbReference>
<evidence type="ECO:0000256" key="2">
    <source>
        <dbReference type="ARBA" id="ARBA00022839"/>
    </source>
</evidence>
<dbReference type="Gene3D" id="3.60.15.10">
    <property type="entry name" value="Ribonuclease Z/Hydroxyacylglutathione hydrolase-like"/>
    <property type="match status" value="1"/>
</dbReference>
<dbReference type="InterPro" id="IPR042173">
    <property type="entry name" value="RNase_J_2"/>
</dbReference>
<proteinExistence type="predicted"/>
<keyword evidence="2" id="KW-0378">Hydrolase</keyword>
<reference evidence="5 6" key="1">
    <citation type="submission" date="2017-09" db="EMBL/GenBank/DDBJ databases">
        <title>Depth-based differentiation of microbial function through sediment-hosted aquifers and enrichment of novel symbionts in the deep terrestrial subsurface.</title>
        <authorList>
            <person name="Probst A.J."/>
            <person name="Ladd B."/>
            <person name="Jarett J.K."/>
            <person name="Geller-Mcgrath D.E."/>
            <person name="Sieber C.M."/>
            <person name="Emerson J.B."/>
            <person name="Anantharaman K."/>
            <person name="Thomas B.C."/>
            <person name="Malmstrom R."/>
            <person name="Stieglmeier M."/>
            <person name="Klingl A."/>
            <person name="Woyke T."/>
            <person name="Ryan C.M."/>
            <person name="Banfield J.F."/>
        </authorList>
    </citation>
    <scope>NUCLEOTIDE SEQUENCE [LARGE SCALE GENOMIC DNA]</scope>
    <source>
        <strain evidence="5">CG23_combo_of_CG06-09_8_20_14_all_38_19</strain>
    </source>
</reference>
<dbReference type="InterPro" id="IPR055132">
    <property type="entry name" value="RNase_J_b_CASP"/>
</dbReference>
<dbReference type="GO" id="GO:0003723">
    <property type="term" value="F:RNA binding"/>
    <property type="evidence" value="ECO:0007669"/>
    <property type="project" value="UniProtKB-KW"/>
</dbReference>
<protein>
    <recommendedName>
        <fullName evidence="4">Metallo-beta-lactamase domain-containing protein</fullName>
    </recommendedName>
</protein>
<sequence length="608" mass="68768">MARMLYFRPSRRGFEADSRVDEFGRADYAEGFHVRLCQGCHQCSGPPSLFIVGFLNVELELRSSFFGLRRFFLAHPVRSGVESQVPAPVVVREPLPTLLAFDSVNAFIYSNPQDPSQTFLVDCGVGFSEEGNGNGLQLAATIPRLLQINWDLIKAVVLTHPHQDHWNLLKYKPSGIPVYCTPLAREFLEFQAKFDPGIGYVLRNVHVFDPNSAPTISLGSLELRTFLVPHSVPESVALSFRLGNKRIVHLGEFKFQGLDPRERVRLENHLRALGEEGVDLAVIDVQNIETPGFTPSESEILESLRDVLARITSPRIFLTCFSSNLERIQGLSLLAFQLNMNFELVGTGMRKAQDLAHLFRSTRIDFSRRTLYLITGCQVEKGSALWKEIHNAYGFYGYSLNIGQRDTLIFSSRAIPGHNESRVRDCIQTFQRRGVRVIVNTGQVERLGLTDVQEALVHTSGHASLGDVKLALQLLKPRYVVPRPPVQSVVEQLRLVAEEKSKGRIEVLSESRPLIKVVRLFSLRAHHLTTIIRWFFYLLLKETKSLSESEGFLFKNFSANFSASFLFFIHFILLSLFPPEADPPWAENHVIWRLAKCSIFFCSLSIIS</sequence>
<dbReference type="InterPro" id="IPR001279">
    <property type="entry name" value="Metallo-B-lactamas"/>
</dbReference>
<keyword evidence="1" id="KW-0540">Nuclease</keyword>
<keyword evidence="3" id="KW-0694">RNA-binding</keyword>
<dbReference type="EMBL" id="PCRP01000067">
    <property type="protein sequence ID" value="PIP23283.1"/>
    <property type="molecule type" value="Genomic_DNA"/>
</dbReference>
<name>A0A2G9YX34_9BACT</name>
<evidence type="ECO:0000313" key="5">
    <source>
        <dbReference type="EMBL" id="PIP23283.1"/>
    </source>
</evidence>
<dbReference type="PANTHER" id="PTHR43694:SF1">
    <property type="entry name" value="RIBONUCLEASE J"/>
    <property type="match status" value="1"/>
</dbReference>
<evidence type="ECO:0000256" key="1">
    <source>
        <dbReference type="ARBA" id="ARBA00022722"/>
    </source>
</evidence>
<dbReference type="SMART" id="SM00849">
    <property type="entry name" value="Lactamase_B"/>
    <property type="match status" value="1"/>
</dbReference>
<evidence type="ECO:0000259" key="4">
    <source>
        <dbReference type="SMART" id="SM00849"/>
    </source>
</evidence>
<dbReference type="Gene3D" id="3.40.50.10710">
    <property type="entry name" value="Metallo-hydrolase/oxidoreductase"/>
    <property type="match status" value="1"/>
</dbReference>
<evidence type="ECO:0000256" key="3">
    <source>
        <dbReference type="ARBA" id="ARBA00022884"/>
    </source>
</evidence>
<dbReference type="Pfam" id="PF22505">
    <property type="entry name" value="RNase_J_b_CASP"/>
    <property type="match status" value="1"/>
</dbReference>
<accession>A0A2G9YX34</accession>
<dbReference type="SUPFAM" id="SSF56281">
    <property type="entry name" value="Metallo-hydrolase/oxidoreductase"/>
    <property type="match status" value="1"/>
</dbReference>
<dbReference type="GO" id="GO:0004527">
    <property type="term" value="F:exonuclease activity"/>
    <property type="evidence" value="ECO:0007669"/>
    <property type="project" value="UniProtKB-KW"/>
</dbReference>
<dbReference type="PANTHER" id="PTHR43694">
    <property type="entry name" value="RIBONUCLEASE J"/>
    <property type="match status" value="1"/>
</dbReference>
<evidence type="ECO:0000313" key="6">
    <source>
        <dbReference type="Proteomes" id="UP000230273"/>
    </source>
</evidence>
<dbReference type="AlphaFoldDB" id="A0A2G9YX34"/>